<dbReference type="EMBL" id="JAWJZB010000006">
    <property type="protein sequence ID" value="MDV5088491.1"/>
    <property type="molecule type" value="Genomic_DNA"/>
</dbReference>
<evidence type="ECO:0008006" key="3">
    <source>
        <dbReference type="Google" id="ProtNLM"/>
    </source>
</evidence>
<name>A0ABU3Z9Z9_9FIRM</name>
<reference evidence="1 2" key="1">
    <citation type="submission" date="2023-10" db="EMBL/GenBank/DDBJ databases">
        <title>Veillonella sp. nov., isolated from a pig farm feces dump.</title>
        <authorList>
            <person name="Chang Y.-H."/>
        </authorList>
    </citation>
    <scope>NUCLEOTIDE SEQUENCE [LARGE SCALE GENOMIC DNA]</scope>
    <source>
        <strain evidence="1 2">YH-vei2233</strain>
    </source>
</reference>
<gene>
    <name evidence="1" type="ORF">RVY80_06485</name>
</gene>
<protein>
    <recommendedName>
        <fullName evidence="3">Peptidase C39-like domain-containing protein</fullName>
    </recommendedName>
</protein>
<accession>A0ABU3Z9Z9</accession>
<keyword evidence="2" id="KW-1185">Reference proteome</keyword>
<comment type="caution">
    <text evidence="1">The sequence shown here is derived from an EMBL/GenBank/DDBJ whole genome shotgun (WGS) entry which is preliminary data.</text>
</comment>
<dbReference type="RefSeq" id="WP_295190390.1">
    <property type="nucleotide sequence ID" value="NZ_JAWJZA010000024.1"/>
</dbReference>
<evidence type="ECO:0000313" key="2">
    <source>
        <dbReference type="Proteomes" id="UP001272515"/>
    </source>
</evidence>
<sequence length="212" mass="24264">MERIAIKHPEWLDINANGKISHGYDQEWFTDEWQRLSGCGPTTATQVVTYTMLRDGLLDVSQSADQVGALERMNMMWNYVKPRFGGGVYKTQWMEAGLGKMLVEKDLPYDVHMINVSPFAASRVEINEAAEFLVQGLSQDVPIAFLNRHKGKEPALYTWHWVPIWSIYEEGDDIRCNIFDEGEIREFSLVNWLQDTILGGGFAYVSPKKLEV</sequence>
<proteinExistence type="predicted"/>
<evidence type="ECO:0000313" key="1">
    <source>
        <dbReference type="EMBL" id="MDV5088491.1"/>
    </source>
</evidence>
<organism evidence="1 2">
    <name type="scientific">Veillonella absiana</name>
    <dbReference type="NCBI Taxonomy" id="3079305"/>
    <lineage>
        <taxon>Bacteria</taxon>
        <taxon>Bacillati</taxon>
        <taxon>Bacillota</taxon>
        <taxon>Negativicutes</taxon>
        <taxon>Veillonellales</taxon>
        <taxon>Veillonellaceae</taxon>
        <taxon>Veillonella</taxon>
    </lineage>
</organism>
<dbReference type="Proteomes" id="UP001272515">
    <property type="component" value="Unassembled WGS sequence"/>
</dbReference>